<dbReference type="InterPro" id="IPR058625">
    <property type="entry name" value="MdtA-like_BSH"/>
</dbReference>
<comment type="caution">
    <text evidence="5">The sequence shown here is derived from an EMBL/GenBank/DDBJ whole genome shotgun (WGS) entry which is preliminary data.</text>
</comment>
<evidence type="ECO:0000313" key="6">
    <source>
        <dbReference type="Proteomes" id="UP000286482"/>
    </source>
</evidence>
<evidence type="ECO:0000256" key="1">
    <source>
        <dbReference type="ARBA" id="ARBA00009477"/>
    </source>
</evidence>
<gene>
    <name evidence="5" type="ORF">DBZ36_07360</name>
</gene>
<dbReference type="NCBIfam" id="TIGR01730">
    <property type="entry name" value="RND_mfp"/>
    <property type="match status" value="1"/>
</dbReference>
<evidence type="ECO:0000259" key="4">
    <source>
        <dbReference type="Pfam" id="PF25917"/>
    </source>
</evidence>
<name>A0A420EHM9_9ALTE</name>
<comment type="similarity">
    <text evidence="1">Belongs to the membrane fusion protein (MFP) (TC 8.A.1) family.</text>
</comment>
<dbReference type="InterPro" id="IPR006143">
    <property type="entry name" value="RND_pump_MFP"/>
</dbReference>
<organism evidence="5 6">
    <name type="scientific">Alginatibacterium sediminis</name>
    <dbReference type="NCBI Taxonomy" id="2164068"/>
    <lineage>
        <taxon>Bacteria</taxon>
        <taxon>Pseudomonadati</taxon>
        <taxon>Pseudomonadota</taxon>
        <taxon>Gammaproteobacteria</taxon>
        <taxon>Alteromonadales</taxon>
        <taxon>Alteromonadaceae</taxon>
        <taxon>Alginatibacterium</taxon>
    </lineage>
</organism>
<protein>
    <submittedName>
        <fullName evidence="5">Efflux RND transporter periplasmic adaptor subunit</fullName>
    </submittedName>
</protein>
<dbReference type="AlphaFoldDB" id="A0A420EHM9"/>
<dbReference type="Pfam" id="PF25876">
    <property type="entry name" value="HH_MFP_RND"/>
    <property type="match status" value="1"/>
</dbReference>
<dbReference type="Pfam" id="PF25917">
    <property type="entry name" value="BSH_RND"/>
    <property type="match status" value="1"/>
</dbReference>
<dbReference type="SUPFAM" id="SSF111369">
    <property type="entry name" value="HlyD-like secretion proteins"/>
    <property type="match status" value="1"/>
</dbReference>
<dbReference type="Gene3D" id="2.40.420.20">
    <property type="match status" value="1"/>
</dbReference>
<dbReference type="PROSITE" id="PS51257">
    <property type="entry name" value="PROKAR_LIPOPROTEIN"/>
    <property type="match status" value="1"/>
</dbReference>
<evidence type="ECO:0000256" key="2">
    <source>
        <dbReference type="SAM" id="SignalP"/>
    </source>
</evidence>
<dbReference type="Proteomes" id="UP000286482">
    <property type="component" value="Unassembled WGS sequence"/>
</dbReference>
<feature type="domain" description="Multidrug resistance protein MdtA-like barrel-sandwich hybrid" evidence="4">
    <location>
        <begin position="65"/>
        <end position="184"/>
    </location>
</feature>
<dbReference type="PANTHER" id="PTHR30469:SF20">
    <property type="entry name" value="EFFLUX RND TRANSPORTER PERIPLASMIC ADAPTOR SUBUNIT"/>
    <property type="match status" value="1"/>
</dbReference>
<dbReference type="Gene3D" id="2.40.50.100">
    <property type="match status" value="1"/>
</dbReference>
<feature type="domain" description="Multidrug resistance protein MdtA-like alpha-helical hairpin" evidence="3">
    <location>
        <begin position="97"/>
        <end position="157"/>
    </location>
</feature>
<feature type="signal peptide" evidence="2">
    <location>
        <begin position="1"/>
        <end position="20"/>
    </location>
</feature>
<dbReference type="Gene3D" id="1.10.287.470">
    <property type="entry name" value="Helix hairpin bin"/>
    <property type="match status" value="1"/>
</dbReference>
<sequence length="355" mass="38879">MTFRVCRSLCVLLFSAIVLTGCGKEPETPQAEFPRPVVVQQIEIGGGTRVRTLPGETFASDTAVLSFQVAGRLNEILVKPGEFVKAGQTLAVLDPAMYNQELEVAQANFYLAEVLFERSKLLVEKGVISRSDFDRSKSQYSISQAALDKAKVNLGYTKLLAPYDGVIASQYVETYEYVYEKQQLMSLQTESTIDVNFQLPEQLIGSFQTSRRDGNSNPVLAVQFQGREQWYSASLKELSTVADPSTGSYTLVLTLPIPDELNVFPGMTSLVQIETSTQSASKDNRAPVGSILEESGQSFVFVWNPESKAVSKTEVSIENGAFSSGLNDGDWIVVAGVKDLIDGQAAVQWVKERGL</sequence>
<dbReference type="InterPro" id="IPR058624">
    <property type="entry name" value="MdtA-like_HH"/>
</dbReference>
<evidence type="ECO:0000313" key="5">
    <source>
        <dbReference type="EMBL" id="RKF20251.1"/>
    </source>
</evidence>
<dbReference type="Gene3D" id="2.40.30.170">
    <property type="match status" value="1"/>
</dbReference>
<keyword evidence="2" id="KW-0732">Signal</keyword>
<dbReference type="PANTHER" id="PTHR30469">
    <property type="entry name" value="MULTIDRUG RESISTANCE PROTEIN MDTA"/>
    <property type="match status" value="1"/>
</dbReference>
<reference evidence="5 6" key="1">
    <citation type="submission" date="2018-09" db="EMBL/GenBank/DDBJ databases">
        <authorList>
            <person name="Wang Z."/>
        </authorList>
    </citation>
    <scope>NUCLEOTIDE SEQUENCE [LARGE SCALE GENOMIC DNA]</scope>
    <source>
        <strain evidence="5 6">ALS 81</strain>
    </source>
</reference>
<proteinExistence type="inferred from homology"/>
<dbReference type="EMBL" id="RAQO01000004">
    <property type="protein sequence ID" value="RKF20251.1"/>
    <property type="molecule type" value="Genomic_DNA"/>
</dbReference>
<dbReference type="GO" id="GO:0015562">
    <property type="term" value="F:efflux transmembrane transporter activity"/>
    <property type="evidence" value="ECO:0007669"/>
    <property type="project" value="TreeGrafter"/>
</dbReference>
<dbReference type="OrthoDB" id="2110899at2"/>
<dbReference type="RefSeq" id="WP_120354256.1">
    <property type="nucleotide sequence ID" value="NZ_RAQO01000004.1"/>
</dbReference>
<feature type="chain" id="PRO_5019342416" evidence="2">
    <location>
        <begin position="21"/>
        <end position="355"/>
    </location>
</feature>
<dbReference type="GO" id="GO:1990281">
    <property type="term" value="C:efflux pump complex"/>
    <property type="evidence" value="ECO:0007669"/>
    <property type="project" value="TreeGrafter"/>
</dbReference>
<accession>A0A420EHM9</accession>
<keyword evidence="6" id="KW-1185">Reference proteome</keyword>
<evidence type="ECO:0000259" key="3">
    <source>
        <dbReference type="Pfam" id="PF25876"/>
    </source>
</evidence>